<accession>A0A7Z0CJC5</accession>
<comment type="caution">
    <text evidence="6">The sequence shown here is derived from an EMBL/GenBank/DDBJ whole genome shotgun (WGS) entry which is preliminary data.</text>
</comment>
<dbReference type="PROSITE" id="PS50949">
    <property type="entry name" value="HTH_GNTR"/>
    <property type="match status" value="1"/>
</dbReference>
<evidence type="ECO:0000256" key="2">
    <source>
        <dbReference type="ARBA" id="ARBA00023125"/>
    </source>
</evidence>
<dbReference type="InterPro" id="IPR050679">
    <property type="entry name" value="Bact_HTH_transcr_reg"/>
</dbReference>
<dbReference type="CDD" id="cd07377">
    <property type="entry name" value="WHTH_GntR"/>
    <property type="match status" value="1"/>
</dbReference>
<protein>
    <submittedName>
        <fullName evidence="6">DNA-binding GntR family transcriptional regulator</fullName>
    </submittedName>
</protein>
<keyword evidence="7" id="KW-1185">Reference proteome</keyword>
<dbReference type="SMART" id="SM00345">
    <property type="entry name" value="HTH_GNTR"/>
    <property type="match status" value="1"/>
</dbReference>
<evidence type="ECO:0000256" key="4">
    <source>
        <dbReference type="SAM" id="MobiDB-lite"/>
    </source>
</evidence>
<dbReference type="Pfam" id="PF07702">
    <property type="entry name" value="UTRA"/>
    <property type="match status" value="1"/>
</dbReference>
<gene>
    <name evidence="6" type="ORF">BKA03_003043</name>
</gene>
<dbReference type="Gene3D" id="1.10.10.10">
    <property type="entry name" value="Winged helix-like DNA-binding domain superfamily/Winged helix DNA-binding domain"/>
    <property type="match status" value="1"/>
</dbReference>
<dbReference type="InterPro" id="IPR011663">
    <property type="entry name" value="UTRA"/>
</dbReference>
<dbReference type="OrthoDB" id="3575876at2"/>
<feature type="domain" description="HTH gntR-type" evidence="5">
    <location>
        <begin position="22"/>
        <end position="90"/>
    </location>
</feature>
<keyword evidence="1" id="KW-0805">Transcription regulation</keyword>
<dbReference type="InterPro" id="IPR000524">
    <property type="entry name" value="Tscrpt_reg_HTH_GntR"/>
</dbReference>
<dbReference type="GO" id="GO:0003700">
    <property type="term" value="F:DNA-binding transcription factor activity"/>
    <property type="evidence" value="ECO:0007669"/>
    <property type="project" value="InterPro"/>
</dbReference>
<dbReference type="SUPFAM" id="SSF46785">
    <property type="entry name" value="Winged helix' DNA-binding domain"/>
    <property type="match status" value="1"/>
</dbReference>
<dbReference type="InterPro" id="IPR036390">
    <property type="entry name" value="WH_DNA-bd_sf"/>
</dbReference>
<dbReference type="Proteomes" id="UP000547973">
    <property type="component" value="Unassembled WGS sequence"/>
</dbReference>
<reference evidence="6 7" key="1">
    <citation type="submission" date="2020-07" db="EMBL/GenBank/DDBJ databases">
        <title>Sequencing the genomes of 1000 actinobacteria strains.</title>
        <authorList>
            <person name="Klenk H.-P."/>
        </authorList>
    </citation>
    <scope>NUCLEOTIDE SEQUENCE [LARGE SCALE GENOMIC DNA]</scope>
    <source>
        <strain evidence="6 7">DSM 19970</strain>
    </source>
</reference>
<name>A0A7Z0CJC5_9MICO</name>
<keyword evidence="3" id="KW-0804">Transcription</keyword>
<dbReference type="EMBL" id="JACBZO010000002">
    <property type="protein sequence ID" value="NYI42869.1"/>
    <property type="molecule type" value="Genomic_DNA"/>
</dbReference>
<dbReference type="InterPro" id="IPR028978">
    <property type="entry name" value="Chorismate_lyase_/UTRA_dom_sf"/>
</dbReference>
<evidence type="ECO:0000259" key="5">
    <source>
        <dbReference type="PROSITE" id="PS50949"/>
    </source>
</evidence>
<dbReference type="RefSeq" id="WP_062076208.1">
    <property type="nucleotide sequence ID" value="NZ_BBRC01000020.1"/>
</dbReference>
<dbReference type="AlphaFoldDB" id="A0A7Z0CJC5"/>
<keyword evidence="2 6" id="KW-0238">DNA-binding</keyword>
<evidence type="ECO:0000313" key="7">
    <source>
        <dbReference type="Proteomes" id="UP000547973"/>
    </source>
</evidence>
<dbReference type="PRINTS" id="PR00035">
    <property type="entry name" value="HTHGNTR"/>
</dbReference>
<feature type="compositionally biased region" description="Polar residues" evidence="4">
    <location>
        <begin position="1"/>
        <end position="13"/>
    </location>
</feature>
<evidence type="ECO:0000313" key="6">
    <source>
        <dbReference type="EMBL" id="NYI42869.1"/>
    </source>
</evidence>
<dbReference type="SUPFAM" id="SSF64288">
    <property type="entry name" value="Chorismate lyase-like"/>
    <property type="match status" value="1"/>
</dbReference>
<proteinExistence type="predicted"/>
<dbReference type="InterPro" id="IPR036388">
    <property type="entry name" value="WH-like_DNA-bd_sf"/>
</dbReference>
<evidence type="ECO:0000256" key="1">
    <source>
        <dbReference type="ARBA" id="ARBA00023015"/>
    </source>
</evidence>
<dbReference type="Gene3D" id="3.40.1410.10">
    <property type="entry name" value="Chorismate lyase-like"/>
    <property type="match status" value="1"/>
</dbReference>
<dbReference type="SMART" id="SM00866">
    <property type="entry name" value="UTRA"/>
    <property type="match status" value="1"/>
</dbReference>
<dbReference type="GO" id="GO:0003677">
    <property type="term" value="F:DNA binding"/>
    <property type="evidence" value="ECO:0007669"/>
    <property type="project" value="UniProtKB-KW"/>
</dbReference>
<dbReference type="PANTHER" id="PTHR44846:SF16">
    <property type="entry name" value="TRANSCRIPTIONAL REGULATOR PHNF-RELATED"/>
    <property type="match status" value="1"/>
</dbReference>
<evidence type="ECO:0000256" key="3">
    <source>
        <dbReference type="ARBA" id="ARBA00023163"/>
    </source>
</evidence>
<sequence length="289" mass="31588">MKTNQSGPATSTAFEAEAMRPLPLHQQVNDALRRSIISGDLALGGRLPSERVLAREFGVSRVTVRQALKDLEQEGLVEAGDGLRWVARPAPALASVEEGVTGLVSFSELGAMRELTVRAKVLFCETRPSSLDEAEAIRIAPGASVHELVRLRYLEDVPVVVDHSVIPATVAPSLNDVDFTTASLYQTLASRYGCTVTRAEYALEARTADPQHAELLGLQPGEPVLEAWQTTFDGQGRVIQLCRLVYRGDRYRFRTLLEVGRISTELSRRTPAESAALGDNLASLLRRRS</sequence>
<dbReference type="Pfam" id="PF00392">
    <property type="entry name" value="GntR"/>
    <property type="match status" value="1"/>
</dbReference>
<dbReference type="PANTHER" id="PTHR44846">
    <property type="entry name" value="MANNOSYL-D-GLYCERATE TRANSPORT/METABOLISM SYSTEM REPRESSOR MNGR-RELATED"/>
    <property type="match status" value="1"/>
</dbReference>
<organism evidence="6 7">
    <name type="scientific">Demequina lutea</name>
    <dbReference type="NCBI Taxonomy" id="431489"/>
    <lineage>
        <taxon>Bacteria</taxon>
        <taxon>Bacillati</taxon>
        <taxon>Actinomycetota</taxon>
        <taxon>Actinomycetes</taxon>
        <taxon>Micrococcales</taxon>
        <taxon>Demequinaceae</taxon>
        <taxon>Demequina</taxon>
    </lineage>
</organism>
<feature type="region of interest" description="Disordered" evidence="4">
    <location>
        <begin position="1"/>
        <end position="20"/>
    </location>
</feature>